<dbReference type="InterPro" id="IPR004013">
    <property type="entry name" value="PHP_dom"/>
</dbReference>
<evidence type="ECO:0000256" key="16">
    <source>
        <dbReference type="ARBA" id="ARBA00035717"/>
    </source>
</evidence>
<keyword evidence="12" id="KW-0832">Ubl conjugation</keyword>
<protein>
    <recommendedName>
        <fullName evidence="5">DNA polymerase beta</fullName>
        <ecNumber evidence="3">2.7.7.7</ecNumber>
        <ecNumber evidence="4">4.2.99.18</ecNumber>
    </recommendedName>
    <alternativeName>
        <fullName evidence="16">5'-deoxyribose-phosphate lyase</fullName>
    </alternativeName>
    <alternativeName>
        <fullName evidence="17">AP lyase</fullName>
    </alternativeName>
</protein>
<dbReference type="SMART" id="SM00278">
    <property type="entry name" value="HhH1"/>
    <property type="match status" value="3"/>
</dbReference>
<keyword evidence="9" id="KW-0548">Nucleotidyltransferase</keyword>
<evidence type="ECO:0000313" key="25">
    <source>
        <dbReference type="EMBL" id="OGZ24106.1"/>
    </source>
</evidence>
<feature type="domain" description="Helix-hairpin-helix DNA-binding motif class 1" evidence="22">
    <location>
        <begin position="128"/>
        <end position="147"/>
    </location>
</feature>
<evidence type="ECO:0000256" key="10">
    <source>
        <dbReference type="ARBA" id="ARBA00022705"/>
    </source>
</evidence>
<dbReference type="SMART" id="SM00483">
    <property type="entry name" value="POLXc"/>
    <property type="match status" value="1"/>
</dbReference>
<evidence type="ECO:0000256" key="11">
    <source>
        <dbReference type="ARBA" id="ARBA00022763"/>
    </source>
</evidence>
<keyword evidence="11" id="KW-0227">DNA damage</keyword>
<evidence type="ECO:0000259" key="22">
    <source>
        <dbReference type="SMART" id="SM00278"/>
    </source>
</evidence>
<dbReference type="Gene3D" id="1.10.150.20">
    <property type="entry name" value="5' to 3' exonuclease, C-terminal subdomain"/>
    <property type="match status" value="1"/>
</dbReference>
<evidence type="ECO:0000256" key="1">
    <source>
        <dbReference type="ARBA" id="ARBA00001946"/>
    </source>
</evidence>
<evidence type="ECO:0000259" key="24">
    <source>
        <dbReference type="SMART" id="SM00483"/>
    </source>
</evidence>
<keyword evidence="6" id="KW-0488">Methylation</keyword>
<dbReference type="GO" id="GO:0140078">
    <property type="term" value="F:class I DNA-(apurinic or apyrimidinic site) endonuclease activity"/>
    <property type="evidence" value="ECO:0007669"/>
    <property type="project" value="UniProtKB-EC"/>
</dbReference>
<dbReference type="SUPFAM" id="SSF81301">
    <property type="entry name" value="Nucleotidyltransferase"/>
    <property type="match status" value="1"/>
</dbReference>
<comment type="subcellular location">
    <subcellularLocation>
        <location evidence="2">Cytoplasm</location>
    </subcellularLocation>
</comment>
<feature type="domain" description="Helix-hairpin-helix DNA-binding motif class 1" evidence="22">
    <location>
        <begin position="53"/>
        <end position="72"/>
    </location>
</feature>
<evidence type="ECO:0000256" key="17">
    <source>
        <dbReference type="ARBA" id="ARBA00035726"/>
    </source>
</evidence>
<keyword evidence="8" id="KW-0808">Transferase</keyword>
<dbReference type="Pfam" id="PF14791">
    <property type="entry name" value="DNA_pol_B_thumb"/>
    <property type="match status" value="1"/>
</dbReference>
<dbReference type="Gene3D" id="3.20.20.140">
    <property type="entry name" value="Metal-dependent hydrolases"/>
    <property type="match status" value="1"/>
</dbReference>
<evidence type="ECO:0000313" key="26">
    <source>
        <dbReference type="Proteomes" id="UP000176406"/>
    </source>
</evidence>
<dbReference type="InterPro" id="IPR037160">
    <property type="entry name" value="DNA_Pol_thumb_sf"/>
</dbReference>
<dbReference type="EC" id="4.2.99.18" evidence="4"/>
<evidence type="ECO:0000256" key="5">
    <source>
        <dbReference type="ARBA" id="ARBA00020020"/>
    </source>
</evidence>
<dbReference type="Pfam" id="PF02811">
    <property type="entry name" value="PHP"/>
    <property type="match status" value="1"/>
</dbReference>
<dbReference type="InterPro" id="IPR002008">
    <property type="entry name" value="DNA_pol_X_beta-like"/>
</dbReference>
<sequence length="574" mass="65733">MVNKEIAKIFYEMADYLEMDNVAFKPFAYRKAAINLETIEEDVADIYKKGGVKALKDIPGVGKNIAEHIEEYLKTGKIQYYQRFKKKIPIDLEAIISVEGVGPKRAKVLYQKLGIKNLKDLEKRAKSHKIASLFGFGKKTEKNILEGIVFLKKSKGRFLLGDILPKAEEVYEKLKNLKEVERVEIAGSLRRKKETIGDVDFLAISQNPKPIMDFFVKLPGVIKVWAKGTTKASIRLKDGFDMDIRVVPKKSFGAALQYFTGSKEHNIETRKIAMDKGLKLSEYGLFRGPRMVASQTEEDIYKALNMDWMPPELRENQGEIEASLKHKLPELINYQDIRGDLHVHSDWDGGVNSIGDLAKAAQKMGYEYLGISDHTKFLKIEKGLDEKKIILRNKEIDKLNERFKVQGLRFKVLKGCEANILNDGSIDIKDEVLAQLDYVMAGIHSNLKMPRVQMTERVTRAMRNPNVDIISHPTGRLINERDEYQIDLDAIFKLAKETGTILEIDSSPKRLDLKDQNIRRAKEAGVKMIINTDTHRKDQMRFMEFGIAQARRGWAEKEDIVNYWPLEKLLKAMK</sequence>
<name>A0A1G2EE73_9BACT</name>
<dbReference type="InterPro" id="IPR010996">
    <property type="entry name" value="HHH_MUS81"/>
</dbReference>
<dbReference type="GO" id="GO:0003887">
    <property type="term" value="F:DNA-directed DNA polymerase activity"/>
    <property type="evidence" value="ECO:0007669"/>
    <property type="project" value="UniProtKB-KW"/>
</dbReference>
<comment type="catalytic activity">
    <reaction evidence="21">
        <text>DNA(n) + a 2'-deoxyribonucleoside 5'-triphosphate = DNA(n+1) + diphosphate</text>
        <dbReference type="Rhea" id="RHEA:22508"/>
        <dbReference type="Rhea" id="RHEA-COMP:17339"/>
        <dbReference type="Rhea" id="RHEA-COMP:17340"/>
        <dbReference type="ChEBI" id="CHEBI:33019"/>
        <dbReference type="ChEBI" id="CHEBI:61560"/>
        <dbReference type="ChEBI" id="CHEBI:173112"/>
        <dbReference type="EC" id="2.7.7.7"/>
    </reaction>
</comment>
<accession>A0A1G2EE73</accession>
<dbReference type="Proteomes" id="UP000176406">
    <property type="component" value="Unassembled WGS sequence"/>
</dbReference>
<evidence type="ECO:0000256" key="9">
    <source>
        <dbReference type="ARBA" id="ARBA00022695"/>
    </source>
</evidence>
<evidence type="ECO:0000256" key="2">
    <source>
        <dbReference type="ARBA" id="ARBA00004496"/>
    </source>
</evidence>
<keyword evidence="7" id="KW-0237">DNA synthesis</keyword>
<dbReference type="InterPro" id="IPR003141">
    <property type="entry name" value="Pol/His_phosphatase_N"/>
</dbReference>
<evidence type="ECO:0000256" key="7">
    <source>
        <dbReference type="ARBA" id="ARBA00022634"/>
    </source>
</evidence>
<dbReference type="PANTHER" id="PTHR36928:SF1">
    <property type="entry name" value="PHOSPHATASE YCDX-RELATED"/>
    <property type="match status" value="1"/>
</dbReference>
<dbReference type="GO" id="GO:0005829">
    <property type="term" value="C:cytosol"/>
    <property type="evidence" value="ECO:0007669"/>
    <property type="project" value="TreeGrafter"/>
</dbReference>
<dbReference type="SUPFAM" id="SSF47781">
    <property type="entry name" value="RuvA domain 2-like"/>
    <property type="match status" value="1"/>
</dbReference>
<dbReference type="AlphaFoldDB" id="A0A1G2EE73"/>
<dbReference type="GO" id="GO:0003677">
    <property type="term" value="F:DNA binding"/>
    <property type="evidence" value="ECO:0007669"/>
    <property type="project" value="InterPro"/>
</dbReference>
<dbReference type="InterPro" id="IPR010994">
    <property type="entry name" value="RuvA_2-like"/>
</dbReference>
<dbReference type="Gene3D" id="1.10.150.110">
    <property type="entry name" value="DNA polymerase beta, N-terminal domain-like"/>
    <property type="match status" value="1"/>
</dbReference>
<feature type="domain" description="DNA-directed DNA polymerase X" evidence="24">
    <location>
        <begin position="1"/>
        <end position="315"/>
    </location>
</feature>
<dbReference type="InterPro" id="IPR029398">
    <property type="entry name" value="PolB_thumb"/>
</dbReference>
<dbReference type="InterPro" id="IPR016195">
    <property type="entry name" value="Pol/histidinol_Pase-like"/>
</dbReference>
<dbReference type="InterPro" id="IPR027421">
    <property type="entry name" value="DNA_pol_lamdba_lyase_dom_sf"/>
</dbReference>
<dbReference type="InterPro" id="IPR002054">
    <property type="entry name" value="DNA-dir_DNA_pol_X"/>
</dbReference>
<dbReference type="Gene3D" id="3.30.210.10">
    <property type="entry name" value="DNA polymerase, thumb domain"/>
    <property type="match status" value="1"/>
</dbReference>
<evidence type="ECO:0000259" key="23">
    <source>
        <dbReference type="SMART" id="SM00481"/>
    </source>
</evidence>
<dbReference type="PANTHER" id="PTHR36928">
    <property type="entry name" value="PHOSPHATASE YCDX-RELATED"/>
    <property type="match status" value="1"/>
</dbReference>
<dbReference type="InterPro" id="IPR003583">
    <property type="entry name" value="Hlx-hairpin-Hlx_DNA-bd_motif"/>
</dbReference>
<evidence type="ECO:0000256" key="4">
    <source>
        <dbReference type="ARBA" id="ARBA00012720"/>
    </source>
</evidence>
<evidence type="ECO:0000256" key="14">
    <source>
        <dbReference type="ARBA" id="ARBA00023053"/>
    </source>
</evidence>
<evidence type="ECO:0000256" key="20">
    <source>
        <dbReference type="ARBA" id="ARBA00045548"/>
    </source>
</evidence>
<dbReference type="InterPro" id="IPR047967">
    <property type="entry name" value="PolX_PHP"/>
</dbReference>
<dbReference type="Pfam" id="PF14520">
    <property type="entry name" value="HHH_5"/>
    <property type="match status" value="1"/>
</dbReference>
<comment type="caution">
    <text evidence="25">The sequence shown here is derived from an EMBL/GenBank/DDBJ whole genome shotgun (WGS) entry which is preliminary data.</text>
</comment>
<evidence type="ECO:0000256" key="12">
    <source>
        <dbReference type="ARBA" id="ARBA00022843"/>
    </source>
</evidence>
<evidence type="ECO:0000256" key="21">
    <source>
        <dbReference type="ARBA" id="ARBA00049244"/>
    </source>
</evidence>
<evidence type="ECO:0000256" key="15">
    <source>
        <dbReference type="ARBA" id="ARBA00023204"/>
    </source>
</evidence>
<dbReference type="CDD" id="cd00141">
    <property type="entry name" value="NT_POLXc"/>
    <property type="match status" value="1"/>
</dbReference>
<reference evidence="25 26" key="1">
    <citation type="journal article" date="2016" name="Nat. Commun.">
        <title>Thousands of microbial genomes shed light on interconnected biogeochemical processes in an aquifer system.</title>
        <authorList>
            <person name="Anantharaman K."/>
            <person name="Brown C.T."/>
            <person name="Hug L.A."/>
            <person name="Sharon I."/>
            <person name="Castelle C.J."/>
            <person name="Probst A.J."/>
            <person name="Thomas B.C."/>
            <person name="Singh A."/>
            <person name="Wilkins M.J."/>
            <person name="Karaoz U."/>
            <person name="Brodie E.L."/>
            <person name="Williams K.H."/>
            <person name="Hubbard S.S."/>
            <person name="Banfield J.F."/>
        </authorList>
    </citation>
    <scope>NUCLEOTIDE SEQUENCE [LARGE SCALE GENOMIC DNA]</scope>
</reference>
<comment type="cofactor">
    <cofactor evidence="1">
        <name>Mg(2+)</name>
        <dbReference type="ChEBI" id="CHEBI:18420"/>
    </cofactor>
</comment>
<feature type="domain" description="Polymerase/histidinol phosphatase N-terminal" evidence="23">
    <location>
        <begin position="339"/>
        <end position="422"/>
    </location>
</feature>
<dbReference type="NCBIfam" id="NF006375">
    <property type="entry name" value="PRK08609.1"/>
    <property type="match status" value="1"/>
</dbReference>
<comment type="catalytic activity">
    <reaction evidence="19">
        <text>a 5'-end 2'-deoxyribose-2'-deoxyribonucleotide-DNA = (2E,4S)-4-hydroxypenten-2-al-5-phosphate + a 5'-end 5'-phospho-2'-deoxyribonucleoside-DNA + H(+)</text>
        <dbReference type="Rhea" id="RHEA:76255"/>
        <dbReference type="Rhea" id="RHEA-COMP:13180"/>
        <dbReference type="Rhea" id="RHEA-COMP:18657"/>
        <dbReference type="ChEBI" id="CHEBI:15378"/>
        <dbReference type="ChEBI" id="CHEBI:136412"/>
        <dbReference type="ChEBI" id="CHEBI:195194"/>
        <dbReference type="ChEBI" id="CHEBI:195195"/>
    </reaction>
</comment>
<gene>
    <name evidence="25" type="ORF">A3A08_00575</name>
</gene>
<keyword evidence="10" id="KW-0235">DNA replication</keyword>
<dbReference type="PIRSF" id="PIRSF005047">
    <property type="entry name" value="UCP005047_YshC"/>
    <property type="match status" value="1"/>
</dbReference>
<dbReference type="SUPFAM" id="SSF47802">
    <property type="entry name" value="DNA polymerase beta, N-terminal domain-like"/>
    <property type="match status" value="1"/>
</dbReference>
<keyword evidence="15" id="KW-0234">DNA repair</keyword>
<dbReference type="InterPro" id="IPR050243">
    <property type="entry name" value="PHP_phosphatase"/>
</dbReference>
<dbReference type="SMART" id="SM00481">
    <property type="entry name" value="POLIIIAc"/>
    <property type="match status" value="1"/>
</dbReference>
<organism evidence="25 26">
    <name type="scientific">Candidatus Nealsonbacteria bacterium RIFCSPLOWO2_01_FULL_41_9</name>
    <dbReference type="NCBI Taxonomy" id="1801671"/>
    <lineage>
        <taxon>Bacteria</taxon>
        <taxon>Candidatus Nealsoniibacteriota</taxon>
    </lineage>
</organism>
<keyword evidence="13" id="KW-0239">DNA-directed DNA polymerase</keyword>
<proteinExistence type="predicted"/>
<comment type="function">
    <text evidence="20">Repair polymerase that plays a key role in base-excision repair. During this process, the damaged base is excised by specific DNA glycosylases, the DNA backbone is nicked at the abasic site by an apurinic/apyrimidic (AP) endonuclease, and POLB removes 5'-deoxyribose-phosphate from the preincised AP site acting as a 5'-deoxyribose-phosphate lyase (5'-dRP lyase); through its DNA polymerase activity, it adds one nucleotide to the 3' end of the arising single-nucleotide gap. Conducts 'gap-filling' DNA synthesis in a stepwise distributive fashion rather than in a processive fashion as for other DNA polymerases. It is also able to cleave sugar-phosphate bonds 3' to an intact AP site, acting as an AP lyase.</text>
</comment>
<evidence type="ECO:0000256" key="13">
    <source>
        <dbReference type="ARBA" id="ARBA00022932"/>
    </source>
</evidence>
<evidence type="ECO:0000256" key="3">
    <source>
        <dbReference type="ARBA" id="ARBA00012417"/>
    </source>
</evidence>
<comment type="catalytic activity">
    <reaction evidence="18">
        <text>2'-deoxyribonucleotide-(2'-deoxyribose 5'-phosphate)-2'-deoxyribonucleotide-DNA = a 3'-end 2'-deoxyribonucleotide-(2,3-dehydro-2,3-deoxyribose 5'-phosphate)-DNA + a 5'-end 5'-phospho-2'-deoxyribonucleoside-DNA + H(+)</text>
        <dbReference type="Rhea" id="RHEA:66592"/>
        <dbReference type="Rhea" id="RHEA-COMP:13180"/>
        <dbReference type="Rhea" id="RHEA-COMP:16897"/>
        <dbReference type="Rhea" id="RHEA-COMP:17067"/>
        <dbReference type="ChEBI" id="CHEBI:15378"/>
        <dbReference type="ChEBI" id="CHEBI:136412"/>
        <dbReference type="ChEBI" id="CHEBI:157695"/>
        <dbReference type="ChEBI" id="CHEBI:167181"/>
        <dbReference type="EC" id="4.2.99.18"/>
    </reaction>
</comment>
<dbReference type="EC" id="2.7.7.7" evidence="3"/>
<evidence type="ECO:0000256" key="19">
    <source>
        <dbReference type="ARBA" id="ARBA00044678"/>
    </source>
</evidence>
<dbReference type="Pfam" id="PF14716">
    <property type="entry name" value="HHH_8"/>
    <property type="match status" value="1"/>
</dbReference>
<dbReference type="CDD" id="cd07436">
    <property type="entry name" value="PHP_PolX"/>
    <property type="match status" value="1"/>
</dbReference>
<dbReference type="EMBL" id="MHMG01000002">
    <property type="protein sequence ID" value="OGZ24106.1"/>
    <property type="molecule type" value="Genomic_DNA"/>
</dbReference>
<dbReference type="FunFam" id="3.20.20.140:FF:000047">
    <property type="entry name" value="PHP domain-containing protein"/>
    <property type="match status" value="1"/>
</dbReference>
<dbReference type="Gene3D" id="3.30.460.10">
    <property type="entry name" value="Beta Polymerase, domain 2"/>
    <property type="match status" value="1"/>
</dbReference>
<feature type="domain" description="Helix-hairpin-helix DNA-binding motif class 1" evidence="22">
    <location>
        <begin position="93"/>
        <end position="112"/>
    </location>
</feature>
<dbReference type="PRINTS" id="PR00870">
    <property type="entry name" value="DNAPOLXBETA"/>
</dbReference>
<dbReference type="GO" id="GO:0006281">
    <property type="term" value="P:DNA repair"/>
    <property type="evidence" value="ECO:0007669"/>
    <property type="project" value="UniProtKB-KW"/>
</dbReference>
<evidence type="ECO:0000256" key="8">
    <source>
        <dbReference type="ARBA" id="ARBA00022679"/>
    </source>
</evidence>
<dbReference type="GO" id="GO:0008270">
    <property type="term" value="F:zinc ion binding"/>
    <property type="evidence" value="ECO:0007669"/>
    <property type="project" value="TreeGrafter"/>
</dbReference>
<evidence type="ECO:0000256" key="6">
    <source>
        <dbReference type="ARBA" id="ARBA00022481"/>
    </source>
</evidence>
<dbReference type="GO" id="GO:0042578">
    <property type="term" value="F:phosphoric ester hydrolase activity"/>
    <property type="evidence" value="ECO:0007669"/>
    <property type="project" value="TreeGrafter"/>
</dbReference>
<dbReference type="InterPro" id="IPR043519">
    <property type="entry name" value="NT_sf"/>
</dbReference>
<dbReference type="SUPFAM" id="SSF89550">
    <property type="entry name" value="PHP domain-like"/>
    <property type="match status" value="1"/>
</dbReference>
<keyword evidence="14" id="KW-0915">Sodium</keyword>
<dbReference type="InterPro" id="IPR022311">
    <property type="entry name" value="PolX-like"/>
</dbReference>
<evidence type="ECO:0000256" key="18">
    <source>
        <dbReference type="ARBA" id="ARBA00044632"/>
    </source>
</evidence>